<dbReference type="GO" id="GO:0004519">
    <property type="term" value="F:endonuclease activity"/>
    <property type="evidence" value="ECO:0007669"/>
    <property type="project" value="UniProtKB-KW"/>
</dbReference>
<protein>
    <submittedName>
        <fullName evidence="8">Type II toxin-antitoxin system HicA family toxin</fullName>
    </submittedName>
</protein>
<comment type="similarity">
    <text evidence="1">Belongs to the HicA mRNA interferase family.</text>
</comment>
<dbReference type="GO" id="GO:0003729">
    <property type="term" value="F:mRNA binding"/>
    <property type="evidence" value="ECO:0007669"/>
    <property type="project" value="InterPro"/>
</dbReference>
<dbReference type="InterPro" id="IPR012933">
    <property type="entry name" value="HicA_mRNA_interferase"/>
</dbReference>
<keyword evidence="6" id="KW-0694">RNA-binding</keyword>
<keyword evidence="5" id="KW-0378">Hydrolase</keyword>
<dbReference type="EMBL" id="DSDK01000325">
    <property type="protein sequence ID" value="HDR51135.1"/>
    <property type="molecule type" value="Genomic_DNA"/>
</dbReference>
<evidence type="ECO:0000256" key="7">
    <source>
        <dbReference type="ARBA" id="ARBA00023016"/>
    </source>
</evidence>
<reference evidence="8" key="1">
    <citation type="journal article" date="2020" name="mSystems">
        <title>Genome- and Community-Level Interaction Insights into Carbon Utilization and Element Cycling Functions of Hydrothermarchaeota in Hydrothermal Sediment.</title>
        <authorList>
            <person name="Zhou Z."/>
            <person name="Liu Y."/>
            <person name="Xu W."/>
            <person name="Pan J."/>
            <person name="Luo Z.H."/>
            <person name="Li M."/>
        </authorList>
    </citation>
    <scope>NUCLEOTIDE SEQUENCE [LARGE SCALE GENOMIC DNA]</scope>
    <source>
        <strain evidence="8">SpSt-1217</strain>
    </source>
</reference>
<keyword evidence="2" id="KW-1277">Toxin-antitoxin system</keyword>
<keyword evidence="4" id="KW-0255">Endonuclease</keyword>
<dbReference type="AlphaFoldDB" id="A0A831LKB7"/>
<evidence type="ECO:0000256" key="1">
    <source>
        <dbReference type="ARBA" id="ARBA00006620"/>
    </source>
</evidence>
<evidence type="ECO:0000256" key="2">
    <source>
        <dbReference type="ARBA" id="ARBA00022649"/>
    </source>
</evidence>
<dbReference type="Proteomes" id="UP000886047">
    <property type="component" value="Unassembled WGS sequence"/>
</dbReference>
<keyword evidence="3" id="KW-0540">Nuclease</keyword>
<dbReference type="SUPFAM" id="SSF54786">
    <property type="entry name" value="YcfA/nrd intein domain"/>
    <property type="match status" value="1"/>
</dbReference>
<name>A0A831LKB7_9BACT</name>
<proteinExistence type="inferred from homology"/>
<organism evidence="8">
    <name type="scientific">Mariniphaga anaerophila</name>
    <dbReference type="NCBI Taxonomy" id="1484053"/>
    <lineage>
        <taxon>Bacteria</taxon>
        <taxon>Pseudomonadati</taxon>
        <taxon>Bacteroidota</taxon>
        <taxon>Bacteroidia</taxon>
        <taxon>Marinilabiliales</taxon>
        <taxon>Prolixibacteraceae</taxon>
        <taxon>Mariniphaga</taxon>
    </lineage>
</organism>
<gene>
    <name evidence="8" type="ORF">ENN90_05860</name>
</gene>
<evidence type="ECO:0000256" key="4">
    <source>
        <dbReference type="ARBA" id="ARBA00022759"/>
    </source>
</evidence>
<evidence type="ECO:0000256" key="3">
    <source>
        <dbReference type="ARBA" id="ARBA00022722"/>
    </source>
</evidence>
<dbReference type="Gene3D" id="3.30.920.30">
    <property type="entry name" value="Hypothetical protein"/>
    <property type="match status" value="1"/>
</dbReference>
<comment type="caution">
    <text evidence="8">The sequence shown here is derived from an EMBL/GenBank/DDBJ whole genome shotgun (WGS) entry which is preliminary data.</text>
</comment>
<evidence type="ECO:0000256" key="6">
    <source>
        <dbReference type="ARBA" id="ARBA00022884"/>
    </source>
</evidence>
<keyword evidence="7" id="KW-0346">Stress response</keyword>
<evidence type="ECO:0000313" key="8">
    <source>
        <dbReference type="EMBL" id="HDR51135.1"/>
    </source>
</evidence>
<sequence>MKFNELYRLLEKDGWYIERTKRHHIYSHPTKKGKIPVGKHGTQEVPKGTLNSIIKMAGLKK</sequence>
<evidence type="ECO:0000256" key="5">
    <source>
        <dbReference type="ARBA" id="ARBA00022801"/>
    </source>
</evidence>
<dbReference type="GO" id="GO:0016787">
    <property type="term" value="F:hydrolase activity"/>
    <property type="evidence" value="ECO:0007669"/>
    <property type="project" value="UniProtKB-KW"/>
</dbReference>
<dbReference type="InterPro" id="IPR038570">
    <property type="entry name" value="HicA_sf"/>
</dbReference>
<dbReference type="Pfam" id="PF07927">
    <property type="entry name" value="HicA_toxin"/>
    <property type="match status" value="1"/>
</dbReference>
<accession>A0A831LKB7</accession>